<sequence length="102" mass="11490">MSAMEVVGCAHSAWQLLHRPAFASMARFCSVAFRRHGVKIRLSSWGGALRVPRRPVMLPLRVASLRVEPVSELKPSPLAQGEYGTWVFQLWELDFEVILGGW</sequence>
<evidence type="ECO:0000313" key="1">
    <source>
        <dbReference type="EMBL" id="KAG0561697.1"/>
    </source>
</evidence>
<dbReference type="EMBL" id="CM026430">
    <property type="protein sequence ID" value="KAG0561697.1"/>
    <property type="molecule type" value="Genomic_DNA"/>
</dbReference>
<dbReference type="Proteomes" id="UP000822688">
    <property type="component" value="Chromosome 9"/>
</dbReference>
<protein>
    <submittedName>
        <fullName evidence="1">Uncharacterized protein</fullName>
    </submittedName>
</protein>
<accession>A0A8T0GSZ8</accession>
<proteinExistence type="predicted"/>
<reference evidence="1" key="1">
    <citation type="submission" date="2020-06" db="EMBL/GenBank/DDBJ databases">
        <title>WGS assembly of Ceratodon purpureus strain R40.</title>
        <authorList>
            <person name="Carey S.B."/>
            <person name="Jenkins J."/>
            <person name="Shu S."/>
            <person name="Lovell J.T."/>
            <person name="Sreedasyam A."/>
            <person name="Maumus F."/>
            <person name="Tiley G.P."/>
            <person name="Fernandez-Pozo N."/>
            <person name="Barry K."/>
            <person name="Chen C."/>
            <person name="Wang M."/>
            <person name="Lipzen A."/>
            <person name="Daum C."/>
            <person name="Saski C.A."/>
            <person name="Payton A.C."/>
            <person name="Mcbreen J.C."/>
            <person name="Conrad R.E."/>
            <person name="Kollar L.M."/>
            <person name="Olsson S."/>
            <person name="Huttunen S."/>
            <person name="Landis J.B."/>
            <person name="Wickett N.J."/>
            <person name="Johnson M.G."/>
            <person name="Rensing S.A."/>
            <person name="Grimwood J."/>
            <person name="Schmutz J."/>
            <person name="Mcdaniel S.F."/>
        </authorList>
    </citation>
    <scope>NUCLEOTIDE SEQUENCE</scope>
    <source>
        <strain evidence="1">R40</strain>
    </source>
</reference>
<comment type="caution">
    <text evidence="1">The sequence shown here is derived from an EMBL/GenBank/DDBJ whole genome shotgun (WGS) entry which is preliminary data.</text>
</comment>
<organism evidence="1 2">
    <name type="scientific">Ceratodon purpureus</name>
    <name type="common">Fire moss</name>
    <name type="synonym">Dicranum purpureum</name>
    <dbReference type="NCBI Taxonomy" id="3225"/>
    <lineage>
        <taxon>Eukaryota</taxon>
        <taxon>Viridiplantae</taxon>
        <taxon>Streptophyta</taxon>
        <taxon>Embryophyta</taxon>
        <taxon>Bryophyta</taxon>
        <taxon>Bryophytina</taxon>
        <taxon>Bryopsida</taxon>
        <taxon>Dicranidae</taxon>
        <taxon>Pseudoditrichales</taxon>
        <taxon>Ditrichaceae</taxon>
        <taxon>Ceratodon</taxon>
    </lineage>
</organism>
<keyword evidence="2" id="KW-1185">Reference proteome</keyword>
<evidence type="ECO:0000313" key="2">
    <source>
        <dbReference type="Proteomes" id="UP000822688"/>
    </source>
</evidence>
<name>A0A8T0GSZ8_CERPU</name>
<dbReference type="AlphaFoldDB" id="A0A8T0GSZ8"/>
<gene>
    <name evidence="1" type="ORF">KC19_9G084800</name>
</gene>